<feature type="region of interest" description="Disordered" evidence="4">
    <location>
        <begin position="251"/>
        <end position="275"/>
    </location>
</feature>
<dbReference type="GO" id="GO:0007165">
    <property type="term" value="P:signal transduction"/>
    <property type="evidence" value="ECO:0007669"/>
    <property type="project" value="TreeGrafter"/>
</dbReference>
<dbReference type="EMBL" id="JAINUG010000007">
    <property type="protein sequence ID" value="KAJ8416006.1"/>
    <property type="molecule type" value="Genomic_DNA"/>
</dbReference>
<dbReference type="PIRSF" id="PIRSF036948">
    <property type="entry name" value="TOM1"/>
    <property type="match status" value="1"/>
</dbReference>
<dbReference type="InterPro" id="IPR014645">
    <property type="entry name" value="TOM1"/>
</dbReference>
<evidence type="ECO:0000256" key="1">
    <source>
        <dbReference type="ARBA" id="ARBA00007708"/>
    </source>
</evidence>
<dbReference type="SUPFAM" id="SSF48464">
    <property type="entry name" value="ENTH/VHS domain"/>
    <property type="match status" value="1"/>
</dbReference>
<reference evidence="7" key="1">
    <citation type="journal article" date="2023" name="Science">
        <title>Genome structures resolve the early diversification of teleost fishes.</title>
        <authorList>
            <person name="Parey E."/>
            <person name="Louis A."/>
            <person name="Montfort J."/>
            <person name="Bouchez O."/>
            <person name="Roques C."/>
            <person name="Iampietro C."/>
            <person name="Lluch J."/>
            <person name="Castinel A."/>
            <person name="Donnadieu C."/>
            <person name="Desvignes T."/>
            <person name="Floi Bucao C."/>
            <person name="Jouanno E."/>
            <person name="Wen M."/>
            <person name="Mejri S."/>
            <person name="Dirks R."/>
            <person name="Jansen H."/>
            <person name="Henkel C."/>
            <person name="Chen W.J."/>
            <person name="Zahm M."/>
            <person name="Cabau C."/>
            <person name="Klopp C."/>
            <person name="Thompson A.W."/>
            <person name="Robinson-Rechavi M."/>
            <person name="Braasch I."/>
            <person name="Lecointre G."/>
            <person name="Bobe J."/>
            <person name="Postlethwait J.H."/>
            <person name="Berthelot C."/>
            <person name="Roest Crollius H."/>
            <person name="Guiguen Y."/>
        </authorList>
    </citation>
    <scope>NUCLEOTIDE SEQUENCE</scope>
    <source>
        <strain evidence="7">NC1722</strain>
    </source>
</reference>
<dbReference type="GO" id="GO:0015031">
    <property type="term" value="P:protein transport"/>
    <property type="evidence" value="ECO:0007669"/>
    <property type="project" value="UniProtKB-KW"/>
</dbReference>
<sequence>MVLCVQRTQINNQSLCLRNPAISPGPRISRDRASTAQCALSQKAEKRWSSLEEEKVRKKRERLRIYQKNMDFLIGSPFSTPVGQRIEKATIPTLQVEDWGLNMEICDIINETDEGPKDAVKAIKKKIVGNKNFREVMLALTVLEACVKNCGHRFHVLVSAREFVEGVLVRAILPKNNPPMVLHDRVLSLIQAWADAFRSSPSLTGVVSVYEDLRRRGLEFPMTDLDALSPIHTPHRSVPENEPPVTVAITPPTQTPVPPQHPVPQHPAPQQSAGGSLAISPEQVQKLRADLDIVRGNLTVMSEMLNQMTPGHAQPSDSELLQQLYTVCREMQERVVELIPRLAEEGLIEELLVVNDDLNNNFIRYHRFERLCTSQNVAGQTPNTTPSNLIDVSPAPAPLSQPIGTAPPAQQPTNQSAVSALSTETANLSAGGDDEFDMFAQTRGSSLADQRKSVRYEDPGAVEGLAGALDTRLQVTGAIPAPQYPALDDVEKWLSADAEVESAGNEGVTSDEFDKFLEERAKAADHLPSQSDSASAPTRSVPQSSRQHERSHDQLFTL</sequence>
<evidence type="ECO:0000313" key="7">
    <source>
        <dbReference type="EMBL" id="KAJ8416006.1"/>
    </source>
</evidence>
<dbReference type="PROSITE" id="PS50909">
    <property type="entry name" value="GAT"/>
    <property type="match status" value="1"/>
</dbReference>
<keyword evidence="2" id="KW-0813">Transport</keyword>
<dbReference type="InterPro" id="IPR002014">
    <property type="entry name" value="VHS_dom"/>
</dbReference>
<evidence type="ECO:0000313" key="8">
    <source>
        <dbReference type="Proteomes" id="UP001221898"/>
    </source>
</evidence>
<dbReference type="SMART" id="SM00288">
    <property type="entry name" value="VHS"/>
    <property type="match status" value="1"/>
</dbReference>
<dbReference type="SUPFAM" id="SSF89009">
    <property type="entry name" value="GAT-like domain"/>
    <property type="match status" value="1"/>
</dbReference>
<accession>A0AAD7WZZ9</accession>
<dbReference type="GO" id="GO:0043130">
    <property type="term" value="F:ubiquitin binding"/>
    <property type="evidence" value="ECO:0007669"/>
    <property type="project" value="InterPro"/>
</dbReference>
<gene>
    <name evidence="7" type="ORF">AAFF_G00380280</name>
</gene>
<comment type="caution">
    <text evidence="7">The sequence shown here is derived from an EMBL/GenBank/DDBJ whole genome shotgun (WGS) entry which is preliminary data.</text>
</comment>
<dbReference type="InterPro" id="IPR038425">
    <property type="entry name" value="GAT_sf"/>
</dbReference>
<dbReference type="InterPro" id="IPR008942">
    <property type="entry name" value="ENTH_VHS"/>
</dbReference>
<evidence type="ECO:0000256" key="2">
    <source>
        <dbReference type="ARBA" id="ARBA00022448"/>
    </source>
</evidence>
<dbReference type="Gene3D" id="1.20.58.160">
    <property type="match status" value="1"/>
</dbReference>
<evidence type="ECO:0008006" key="9">
    <source>
        <dbReference type="Google" id="ProtNLM"/>
    </source>
</evidence>
<dbReference type="Pfam" id="PF03127">
    <property type="entry name" value="GAT"/>
    <property type="match status" value="1"/>
</dbReference>
<feature type="domain" description="GAT" evidence="6">
    <location>
        <begin position="282"/>
        <end position="370"/>
    </location>
</feature>
<dbReference type="GO" id="GO:0016020">
    <property type="term" value="C:membrane"/>
    <property type="evidence" value="ECO:0007669"/>
    <property type="project" value="TreeGrafter"/>
</dbReference>
<dbReference type="GO" id="GO:0005768">
    <property type="term" value="C:endosome"/>
    <property type="evidence" value="ECO:0007669"/>
    <property type="project" value="TreeGrafter"/>
</dbReference>
<feature type="compositionally biased region" description="Basic and acidic residues" evidence="4">
    <location>
        <begin position="512"/>
        <end position="525"/>
    </location>
</feature>
<dbReference type="PANTHER" id="PTHR13856">
    <property type="entry name" value="VHS DOMAIN CONTAINING PROTEIN FAMILY"/>
    <property type="match status" value="1"/>
</dbReference>
<dbReference type="FunFam" id="1.25.40.90:FF:000003">
    <property type="entry name" value="TOM1-like protein 2 isoform X1"/>
    <property type="match status" value="1"/>
</dbReference>
<keyword evidence="8" id="KW-1185">Reference proteome</keyword>
<organism evidence="7 8">
    <name type="scientific">Aldrovandia affinis</name>
    <dbReference type="NCBI Taxonomy" id="143900"/>
    <lineage>
        <taxon>Eukaryota</taxon>
        <taxon>Metazoa</taxon>
        <taxon>Chordata</taxon>
        <taxon>Craniata</taxon>
        <taxon>Vertebrata</taxon>
        <taxon>Euteleostomi</taxon>
        <taxon>Actinopterygii</taxon>
        <taxon>Neopterygii</taxon>
        <taxon>Teleostei</taxon>
        <taxon>Notacanthiformes</taxon>
        <taxon>Halosauridae</taxon>
        <taxon>Aldrovandia</taxon>
    </lineage>
</organism>
<evidence type="ECO:0000259" key="5">
    <source>
        <dbReference type="PROSITE" id="PS50179"/>
    </source>
</evidence>
<keyword evidence="3" id="KW-0653">Protein transport</keyword>
<dbReference type="AlphaFoldDB" id="A0AAD7WZZ9"/>
<evidence type="ECO:0000256" key="3">
    <source>
        <dbReference type="ARBA" id="ARBA00022927"/>
    </source>
</evidence>
<feature type="region of interest" description="Disordered" evidence="4">
    <location>
        <begin position="395"/>
        <end position="422"/>
    </location>
</feature>
<proteinExistence type="inferred from homology"/>
<feature type="compositionally biased region" description="Pro residues" evidence="4">
    <location>
        <begin position="253"/>
        <end position="267"/>
    </location>
</feature>
<evidence type="ECO:0000259" key="6">
    <source>
        <dbReference type="PROSITE" id="PS50909"/>
    </source>
</evidence>
<protein>
    <recommendedName>
        <fullName evidence="9">Target of Myb protein 1</fullName>
    </recommendedName>
</protein>
<dbReference type="PANTHER" id="PTHR13856:SF32">
    <property type="entry name" value="TARGET OF MYB1 MEMBRANE TRAFFICKING PROTEIN"/>
    <property type="match status" value="1"/>
</dbReference>
<dbReference type="PROSITE" id="PS50179">
    <property type="entry name" value="VHS"/>
    <property type="match status" value="1"/>
</dbReference>
<feature type="region of interest" description="Disordered" evidence="4">
    <location>
        <begin position="499"/>
        <end position="558"/>
    </location>
</feature>
<dbReference type="GO" id="GO:0030276">
    <property type="term" value="F:clathrin binding"/>
    <property type="evidence" value="ECO:0007669"/>
    <property type="project" value="TreeGrafter"/>
</dbReference>
<dbReference type="Gene3D" id="1.25.40.90">
    <property type="match status" value="1"/>
</dbReference>
<feature type="compositionally biased region" description="Polar residues" evidence="4">
    <location>
        <begin position="411"/>
        <end position="422"/>
    </location>
</feature>
<feature type="domain" description="VHS" evidence="5">
    <location>
        <begin position="89"/>
        <end position="221"/>
    </location>
</feature>
<feature type="compositionally biased region" description="Polar residues" evidence="4">
    <location>
        <begin position="528"/>
        <end position="545"/>
    </location>
</feature>
<evidence type="ECO:0000256" key="4">
    <source>
        <dbReference type="SAM" id="MobiDB-lite"/>
    </source>
</evidence>
<comment type="similarity">
    <text evidence="1">Belongs to the TOM1 family.</text>
</comment>
<dbReference type="Pfam" id="PF00790">
    <property type="entry name" value="VHS"/>
    <property type="match status" value="1"/>
</dbReference>
<dbReference type="InterPro" id="IPR004152">
    <property type="entry name" value="GAT_dom"/>
</dbReference>
<name>A0AAD7WZZ9_9TELE</name>
<feature type="compositionally biased region" description="Basic and acidic residues" evidence="4">
    <location>
        <begin position="546"/>
        <end position="558"/>
    </location>
</feature>
<dbReference type="CDD" id="cd14233">
    <property type="entry name" value="GAT_TOM1_like"/>
    <property type="match status" value="1"/>
</dbReference>
<dbReference type="Proteomes" id="UP001221898">
    <property type="component" value="Unassembled WGS sequence"/>
</dbReference>
<dbReference type="GO" id="GO:0035091">
    <property type="term" value="F:phosphatidylinositol binding"/>
    <property type="evidence" value="ECO:0007669"/>
    <property type="project" value="InterPro"/>
</dbReference>